<evidence type="ECO:0000313" key="2">
    <source>
        <dbReference type="Proteomes" id="UP000681340"/>
    </source>
</evidence>
<reference evidence="1" key="1">
    <citation type="submission" date="2021-03" db="EMBL/GenBank/DDBJ databases">
        <title>Whole genome shotgun sequence of Actinoplanes auranticolor NBRC 12245.</title>
        <authorList>
            <person name="Komaki H."/>
            <person name="Tamura T."/>
        </authorList>
    </citation>
    <scope>NUCLEOTIDE SEQUENCE</scope>
    <source>
        <strain evidence="1">NBRC 12245</strain>
    </source>
</reference>
<accession>A0A919VPV8</accession>
<organism evidence="1 2">
    <name type="scientific">Actinoplanes auranticolor</name>
    <dbReference type="NCBI Taxonomy" id="47988"/>
    <lineage>
        <taxon>Bacteria</taxon>
        <taxon>Bacillati</taxon>
        <taxon>Actinomycetota</taxon>
        <taxon>Actinomycetes</taxon>
        <taxon>Micromonosporales</taxon>
        <taxon>Micromonosporaceae</taxon>
        <taxon>Actinoplanes</taxon>
    </lineage>
</organism>
<proteinExistence type="predicted"/>
<keyword evidence="2" id="KW-1185">Reference proteome</keyword>
<dbReference type="AlphaFoldDB" id="A0A919VPV8"/>
<evidence type="ECO:0000313" key="1">
    <source>
        <dbReference type="EMBL" id="GIM64599.1"/>
    </source>
</evidence>
<protein>
    <submittedName>
        <fullName evidence="1">Uncharacterized protein</fullName>
    </submittedName>
</protein>
<gene>
    <name evidence="1" type="ORF">Aau02nite_11480</name>
</gene>
<sequence length="58" mass="6526">MRRKLAAAGPVTSDTCGRRYVRRSRHALAIVKRVAGKVDDRFPVTVRALSLRHAEPKQ</sequence>
<dbReference type="Proteomes" id="UP000681340">
    <property type="component" value="Unassembled WGS sequence"/>
</dbReference>
<comment type="caution">
    <text evidence="1">The sequence shown here is derived from an EMBL/GenBank/DDBJ whole genome shotgun (WGS) entry which is preliminary data.</text>
</comment>
<name>A0A919VPV8_9ACTN</name>
<dbReference type="EMBL" id="BOQL01000013">
    <property type="protein sequence ID" value="GIM64599.1"/>
    <property type="molecule type" value="Genomic_DNA"/>
</dbReference>